<accession>A0A0A9D5B5</accession>
<sequence length="87" mass="9196">MVFSKNAIGIPMPISRRTSSCISVVTATASCLSLTASAIRCLTSGREVRKEKRAKRWSIWSLVIMLSPPPAAVAMAVSCPPLPPPSG</sequence>
<name>A0A0A9D5B5_ARUDO</name>
<reference evidence="1" key="1">
    <citation type="submission" date="2014-09" db="EMBL/GenBank/DDBJ databases">
        <authorList>
            <person name="Magalhaes I.L.F."/>
            <person name="Oliveira U."/>
            <person name="Santos F.R."/>
            <person name="Vidigal T.H.D.A."/>
            <person name="Brescovit A.D."/>
            <person name="Santos A.J."/>
        </authorList>
    </citation>
    <scope>NUCLEOTIDE SEQUENCE</scope>
    <source>
        <tissue evidence="1">Shoot tissue taken approximately 20 cm above the soil surface</tissue>
    </source>
</reference>
<dbReference type="AlphaFoldDB" id="A0A0A9D5B5"/>
<dbReference type="PROSITE" id="PS51257">
    <property type="entry name" value="PROKAR_LIPOPROTEIN"/>
    <property type="match status" value="1"/>
</dbReference>
<dbReference type="EMBL" id="GBRH01217055">
    <property type="protein sequence ID" value="JAD80840.1"/>
    <property type="molecule type" value="Transcribed_RNA"/>
</dbReference>
<protein>
    <submittedName>
        <fullName evidence="1">Uncharacterized protein</fullName>
    </submittedName>
</protein>
<evidence type="ECO:0000313" key="1">
    <source>
        <dbReference type="EMBL" id="JAD80840.1"/>
    </source>
</evidence>
<organism evidence="1">
    <name type="scientific">Arundo donax</name>
    <name type="common">Giant reed</name>
    <name type="synonym">Donax arundinaceus</name>
    <dbReference type="NCBI Taxonomy" id="35708"/>
    <lineage>
        <taxon>Eukaryota</taxon>
        <taxon>Viridiplantae</taxon>
        <taxon>Streptophyta</taxon>
        <taxon>Embryophyta</taxon>
        <taxon>Tracheophyta</taxon>
        <taxon>Spermatophyta</taxon>
        <taxon>Magnoliopsida</taxon>
        <taxon>Liliopsida</taxon>
        <taxon>Poales</taxon>
        <taxon>Poaceae</taxon>
        <taxon>PACMAD clade</taxon>
        <taxon>Arundinoideae</taxon>
        <taxon>Arundineae</taxon>
        <taxon>Arundo</taxon>
    </lineage>
</organism>
<proteinExistence type="predicted"/>
<reference evidence="1" key="2">
    <citation type="journal article" date="2015" name="Data Brief">
        <title>Shoot transcriptome of the giant reed, Arundo donax.</title>
        <authorList>
            <person name="Barrero R.A."/>
            <person name="Guerrero F.D."/>
            <person name="Moolhuijzen P."/>
            <person name="Goolsby J.A."/>
            <person name="Tidwell J."/>
            <person name="Bellgard S.E."/>
            <person name="Bellgard M.I."/>
        </authorList>
    </citation>
    <scope>NUCLEOTIDE SEQUENCE</scope>
    <source>
        <tissue evidence="1">Shoot tissue taken approximately 20 cm above the soil surface</tissue>
    </source>
</reference>